<comment type="caution">
    <text evidence="8">The sequence shown here is derived from an EMBL/GenBank/DDBJ whole genome shotgun (WGS) entry which is preliminary data.</text>
</comment>
<dbReference type="Proteomes" id="UP000326396">
    <property type="component" value="Linkage Group LG18"/>
</dbReference>
<dbReference type="GO" id="GO:0005634">
    <property type="term" value="C:nucleus"/>
    <property type="evidence" value="ECO:0007669"/>
    <property type="project" value="UniProtKB-SubCell"/>
</dbReference>
<evidence type="ECO:0000313" key="8">
    <source>
        <dbReference type="EMBL" id="KAD4983160.1"/>
    </source>
</evidence>
<evidence type="ECO:0000256" key="3">
    <source>
        <dbReference type="ARBA" id="ARBA00023125"/>
    </source>
</evidence>
<dbReference type="Pfam" id="PF02362">
    <property type="entry name" value="B3"/>
    <property type="match status" value="2"/>
</dbReference>
<keyword evidence="3" id="KW-0238">DNA-binding</keyword>
<dbReference type="GO" id="GO:0003677">
    <property type="term" value="F:DNA binding"/>
    <property type="evidence" value="ECO:0007669"/>
    <property type="project" value="UniProtKB-KW"/>
</dbReference>
<gene>
    <name evidence="8" type="ORF">E3N88_19831</name>
</gene>
<keyword evidence="5" id="KW-0539">Nucleus</keyword>
<dbReference type="InterPro" id="IPR015300">
    <property type="entry name" value="DNA-bd_pseudobarrel_sf"/>
</dbReference>
<feature type="compositionally biased region" description="Basic and acidic residues" evidence="6">
    <location>
        <begin position="1"/>
        <end position="26"/>
    </location>
</feature>
<feature type="region of interest" description="Disordered" evidence="6">
    <location>
        <begin position="1"/>
        <end position="28"/>
    </location>
</feature>
<sequence length="232" mass="26892">MRRKDSRDFGARMEEGGGDITEERGGKTRRKTVAVGQQFRQQTRFVEGAKTCFKESLQMAHSFFKILLDPSAPHLSLPPDFVSMHLENKIPNDPIIRTAYGRYSWRLEIKKIDDAYCFTNGWNNVVKDIKLGFADFLVFLLVDQSTFEMSIYSPDGERSMMLKNIDGKEWVTSVKLDKSYRASIRYYVSYGWSAFRKQNGLSQGDECVFKFIKREGKLLLAKVIKNKWPVDR</sequence>
<dbReference type="AlphaFoldDB" id="A0A5N6NRQ4"/>
<evidence type="ECO:0000259" key="7">
    <source>
        <dbReference type="PROSITE" id="PS50863"/>
    </source>
</evidence>
<dbReference type="Gene3D" id="2.40.330.10">
    <property type="entry name" value="DNA-binding pseudobarrel domain"/>
    <property type="match status" value="2"/>
</dbReference>
<keyword evidence="2" id="KW-0805">Transcription regulation</keyword>
<name>A0A5N6NRQ4_9ASTR</name>
<keyword evidence="9" id="KW-1185">Reference proteome</keyword>
<dbReference type="EMBL" id="SZYD01000010">
    <property type="protein sequence ID" value="KAD4983160.1"/>
    <property type="molecule type" value="Genomic_DNA"/>
</dbReference>
<evidence type="ECO:0000313" key="9">
    <source>
        <dbReference type="Proteomes" id="UP000326396"/>
    </source>
</evidence>
<reference evidence="8 9" key="1">
    <citation type="submission" date="2019-05" db="EMBL/GenBank/DDBJ databases">
        <title>Mikania micrantha, genome provides insights into the molecular mechanism of rapid growth.</title>
        <authorList>
            <person name="Liu B."/>
        </authorList>
    </citation>
    <scope>NUCLEOTIDE SEQUENCE [LARGE SCALE GENOMIC DNA]</scope>
    <source>
        <strain evidence="8">NLD-2019</strain>
        <tissue evidence="8">Leaf</tissue>
    </source>
</reference>
<dbReference type="SUPFAM" id="SSF101936">
    <property type="entry name" value="DNA-binding pseudobarrel domain"/>
    <property type="match status" value="2"/>
</dbReference>
<dbReference type="InterPro" id="IPR003340">
    <property type="entry name" value="B3_DNA-bd"/>
</dbReference>
<keyword evidence="4" id="KW-0804">Transcription</keyword>
<organism evidence="8 9">
    <name type="scientific">Mikania micrantha</name>
    <name type="common">bitter vine</name>
    <dbReference type="NCBI Taxonomy" id="192012"/>
    <lineage>
        <taxon>Eukaryota</taxon>
        <taxon>Viridiplantae</taxon>
        <taxon>Streptophyta</taxon>
        <taxon>Embryophyta</taxon>
        <taxon>Tracheophyta</taxon>
        <taxon>Spermatophyta</taxon>
        <taxon>Magnoliopsida</taxon>
        <taxon>eudicotyledons</taxon>
        <taxon>Gunneridae</taxon>
        <taxon>Pentapetalae</taxon>
        <taxon>asterids</taxon>
        <taxon>campanulids</taxon>
        <taxon>Asterales</taxon>
        <taxon>Asteraceae</taxon>
        <taxon>Asteroideae</taxon>
        <taxon>Heliantheae alliance</taxon>
        <taxon>Eupatorieae</taxon>
        <taxon>Mikania</taxon>
    </lineage>
</organism>
<proteinExistence type="predicted"/>
<accession>A0A5N6NRQ4</accession>
<evidence type="ECO:0000256" key="2">
    <source>
        <dbReference type="ARBA" id="ARBA00023015"/>
    </source>
</evidence>
<dbReference type="SMART" id="SM01019">
    <property type="entry name" value="B3"/>
    <property type="match status" value="1"/>
</dbReference>
<dbReference type="PANTHER" id="PTHR31920:SF122">
    <property type="entry name" value="B3 DOMAIN-CONTAINING PROTEIN REM23"/>
    <property type="match status" value="1"/>
</dbReference>
<dbReference type="PROSITE" id="PS50863">
    <property type="entry name" value="B3"/>
    <property type="match status" value="1"/>
</dbReference>
<feature type="domain" description="TF-B3" evidence="7">
    <location>
        <begin position="125"/>
        <end position="226"/>
    </location>
</feature>
<dbReference type="CDD" id="cd10017">
    <property type="entry name" value="B3_DNA"/>
    <property type="match status" value="2"/>
</dbReference>
<dbReference type="InterPro" id="IPR050655">
    <property type="entry name" value="Plant_B3_domain"/>
</dbReference>
<evidence type="ECO:0000256" key="1">
    <source>
        <dbReference type="ARBA" id="ARBA00004123"/>
    </source>
</evidence>
<evidence type="ECO:0000256" key="5">
    <source>
        <dbReference type="ARBA" id="ARBA00023242"/>
    </source>
</evidence>
<comment type="subcellular location">
    <subcellularLocation>
        <location evidence="1">Nucleus</location>
    </subcellularLocation>
</comment>
<dbReference type="OrthoDB" id="1399306at2759"/>
<dbReference type="PANTHER" id="PTHR31920">
    <property type="entry name" value="B3 DOMAIN-CONTAINING"/>
    <property type="match status" value="1"/>
</dbReference>
<protein>
    <recommendedName>
        <fullName evidence="7">TF-B3 domain-containing protein</fullName>
    </recommendedName>
</protein>
<evidence type="ECO:0000256" key="4">
    <source>
        <dbReference type="ARBA" id="ARBA00023163"/>
    </source>
</evidence>
<evidence type="ECO:0000256" key="6">
    <source>
        <dbReference type="SAM" id="MobiDB-lite"/>
    </source>
</evidence>